<dbReference type="SMART" id="SM00304">
    <property type="entry name" value="HAMP"/>
    <property type="match status" value="1"/>
</dbReference>
<reference evidence="18" key="1">
    <citation type="submission" date="2014-03" db="EMBL/GenBank/DDBJ databases">
        <authorList>
            <person name="Urmite Genomes U."/>
        </authorList>
    </citation>
    <scope>NUCLEOTIDE SEQUENCE [LARGE SCALE GENOMIC DNA]</scope>
    <source>
        <strain evidence="18">HD-03</strain>
    </source>
</reference>
<dbReference type="InterPro" id="IPR004358">
    <property type="entry name" value="Sig_transdc_His_kin-like_C"/>
</dbReference>
<comment type="catalytic activity">
    <reaction evidence="1">
        <text>ATP + protein L-histidine = ADP + protein N-phospho-L-histidine.</text>
        <dbReference type="EC" id="2.7.13.3"/>
    </reaction>
</comment>
<evidence type="ECO:0000256" key="14">
    <source>
        <dbReference type="SAM" id="Phobius"/>
    </source>
</evidence>
<keyword evidence="8" id="KW-0547">Nucleotide-binding</keyword>
<dbReference type="GO" id="GO:0005886">
    <property type="term" value="C:plasma membrane"/>
    <property type="evidence" value="ECO:0007669"/>
    <property type="project" value="UniProtKB-SubCell"/>
</dbReference>
<dbReference type="AlphaFoldDB" id="A0A024P3S9"/>
<dbReference type="EC" id="2.7.13.3" evidence="3"/>
<dbReference type="InterPro" id="IPR003660">
    <property type="entry name" value="HAMP_dom"/>
</dbReference>
<organism evidence="17 18">
    <name type="scientific">Halobacillus karajensis</name>
    <dbReference type="NCBI Taxonomy" id="195088"/>
    <lineage>
        <taxon>Bacteria</taxon>
        <taxon>Bacillati</taxon>
        <taxon>Bacillota</taxon>
        <taxon>Bacilli</taxon>
        <taxon>Bacillales</taxon>
        <taxon>Bacillaceae</taxon>
        <taxon>Halobacillus</taxon>
    </lineage>
</organism>
<evidence type="ECO:0000256" key="3">
    <source>
        <dbReference type="ARBA" id="ARBA00012438"/>
    </source>
</evidence>
<dbReference type="PROSITE" id="PS50885">
    <property type="entry name" value="HAMP"/>
    <property type="match status" value="1"/>
</dbReference>
<gene>
    <name evidence="17" type="primary">arlS</name>
    <name evidence="17" type="ORF">BN983_00986</name>
</gene>
<keyword evidence="7 14" id="KW-0812">Transmembrane</keyword>
<evidence type="ECO:0000256" key="6">
    <source>
        <dbReference type="ARBA" id="ARBA00022679"/>
    </source>
</evidence>
<evidence type="ECO:0000313" key="18">
    <source>
        <dbReference type="Proteomes" id="UP000028868"/>
    </source>
</evidence>
<dbReference type="Gene3D" id="1.10.287.130">
    <property type="match status" value="1"/>
</dbReference>
<proteinExistence type="predicted"/>
<dbReference type="Gene3D" id="3.30.565.10">
    <property type="entry name" value="Histidine kinase-like ATPase, C-terminal domain"/>
    <property type="match status" value="1"/>
</dbReference>
<keyword evidence="5" id="KW-0597">Phosphoprotein</keyword>
<evidence type="ECO:0000256" key="12">
    <source>
        <dbReference type="ARBA" id="ARBA00023012"/>
    </source>
</evidence>
<dbReference type="SUPFAM" id="SSF55874">
    <property type="entry name" value="ATPase domain of HSP90 chaperone/DNA topoisomerase II/histidine kinase"/>
    <property type="match status" value="1"/>
</dbReference>
<name>A0A024P3S9_9BACI</name>
<feature type="domain" description="HAMP" evidence="16">
    <location>
        <begin position="177"/>
        <end position="231"/>
    </location>
</feature>
<dbReference type="PANTHER" id="PTHR45436:SF5">
    <property type="entry name" value="SENSOR HISTIDINE KINASE TRCS"/>
    <property type="match status" value="1"/>
</dbReference>
<evidence type="ECO:0000256" key="10">
    <source>
        <dbReference type="ARBA" id="ARBA00022840"/>
    </source>
</evidence>
<keyword evidence="4" id="KW-1003">Cell membrane</keyword>
<dbReference type="GO" id="GO:0005524">
    <property type="term" value="F:ATP binding"/>
    <property type="evidence" value="ECO:0007669"/>
    <property type="project" value="UniProtKB-KW"/>
</dbReference>
<dbReference type="SUPFAM" id="SSF158472">
    <property type="entry name" value="HAMP domain-like"/>
    <property type="match status" value="1"/>
</dbReference>
<feature type="transmembrane region" description="Helical" evidence="14">
    <location>
        <begin position="7"/>
        <end position="30"/>
    </location>
</feature>
<protein>
    <recommendedName>
        <fullName evidence="3">histidine kinase</fullName>
        <ecNumber evidence="3">2.7.13.3</ecNumber>
    </recommendedName>
</protein>
<dbReference type="PROSITE" id="PS50109">
    <property type="entry name" value="HIS_KIN"/>
    <property type="match status" value="1"/>
</dbReference>
<evidence type="ECO:0000256" key="5">
    <source>
        <dbReference type="ARBA" id="ARBA00022553"/>
    </source>
</evidence>
<keyword evidence="12" id="KW-0902">Two-component regulatory system</keyword>
<feature type="transmembrane region" description="Helical" evidence="14">
    <location>
        <begin position="152"/>
        <end position="175"/>
    </location>
</feature>
<dbReference type="CDD" id="cd00082">
    <property type="entry name" value="HisKA"/>
    <property type="match status" value="1"/>
</dbReference>
<evidence type="ECO:0000259" key="15">
    <source>
        <dbReference type="PROSITE" id="PS50109"/>
    </source>
</evidence>
<keyword evidence="18" id="KW-1185">Reference proteome</keyword>
<dbReference type="Proteomes" id="UP000028868">
    <property type="component" value="Unassembled WGS sequence"/>
</dbReference>
<accession>A0A024P3S9</accession>
<dbReference type="SMART" id="SM00387">
    <property type="entry name" value="HATPase_c"/>
    <property type="match status" value="1"/>
</dbReference>
<evidence type="ECO:0000256" key="11">
    <source>
        <dbReference type="ARBA" id="ARBA00022989"/>
    </source>
</evidence>
<reference evidence="17 18" key="2">
    <citation type="submission" date="2014-05" db="EMBL/GenBank/DDBJ databases">
        <title>Draft genome sequence of Halobacillus karajensis HK-03.</title>
        <authorList>
            <person name="Khelaifia S."/>
            <person name="Croce O."/>
            <person name="Lagier J.C."/>
            <person name="Raoult D."/>
        </authorList>
    </citation>
    <scope>NUCLEOTIDE SEQUENCE [LARGE SCALE GENOMIC DNA]</scope>
    <source>
        <strain evidence="17 18">HD-03</strain>
    </source>
</reference>
<dbReference type="InterPro" id="IPR036097">
    <property type="entry name" value="HisK_dim/P_sf"/>
</dbReference>
<dbReference type="CDD" id="cd06225">
    <property type="entry name" value="HAMP"/>
    <property type="match status" value="1"/>
</dbReference>
<dbReference type="Gene3D" id="6.10.340.10">
    <property type="match status" value="1"/>
</dbReference>
<dbReference type="PRINTS" id="PR00344">
    <property type="entry name" value="BCTRLSENSOR"/>
</dbReference>
<dbReference type="RefSeq" id="WP_035506209.1">
    <property type="nucleotide sequence ID" value="NZ_CCDH010000001.1"/>
</dbReference>
<comment type="subcellular location">
    <subcellularLocation>
        <location evidence="2">Cell membrane</location>
        <topology evidence="2">Multi-pass membrane protein</topology>
    </subcellularLocation>
</comment>
<comment type="caution">
    <text evidence="17">The sequence shown here is derived from an EMBL/GenBank/DDBJ whole genome shotgun (WGS) entry which is preliminary data.</text>
</comment>
<feature type="domain" description="Histidine kinase" evidence="15">
    <location>
        <begin position="239"/>
        <end position="447"/>
    </location>
</feature>
<keyword evidence="13 14" id="KW-0472">Membrane</keyword>
<keyword evidence="11 14" id="KW-1133">Transmembrane helix</keyword>
<dbReference type="SMART" id="SM00388">
    <property type="entry name" value="HisKA"/>
    <property type="match status" value="1"/>
</dbReference>
<evidence type="ECO:0000259" key="16">
    <source>
        <dbReference type="PROSITE" id="PS50885"/>
    </source>
</evidence>
<evidence type="ECO:0000256" key="7">
    <source>
        <dbReference type="ARBA" id="ARBA00022692"/>
    </source>
</evidence>
<dbReference type="Pfam" id="PF00512">
    <property type="entry name" value="HisKA"/>
    <property type="match status" value="1"/>
</dbReference>
<dbReference type="Pfam" id="PF02518">
    <property type="entry name" value="HATPase_c"/>
    <property type="match status" value="1"/>
</dbReference>
<keyword evidence="6" id="KW-0808">Transferase</keyword>
<dbReference type="InterPro" id="IPR005467">
    <property type="entry name" value="His_kinase_dom"/>
</dbReference>
<dbReference type="InterPro" id="IPR003594">
    <property type="entry name" value="HATPase_dom"/>
</dbReference>
<keyword evidence="9 17" id="KW-0418">Kinase</keyword>
<dbReference type="InterPro" id="IPR003661">
    <property type="entry name" value="HisK_dim/P_dom"/>
</dbReference>
<keyword evidence="10" id="KW-0067">ATP-binding</keyword>
<dbReference type="InterPro" id="IPR036890">
    <property type="entry name" value="HATPase_C_sf"/>
</dbReference>
<sequence length="454" mass="51499">MKLGNRIQFYTTGLFIFLLLLISSAVYFSFSKIVYDSDLQETQQEAERIVTEINERSEDAPSAELLRAYVPGNGMIRVVLQDGTADVNLTGGGQQYLTDQTYHYEEREKADVRSYQGVPHAFVSIPIIWTNGNIAALQLTQSLETTEDNLSILQIVLVIVTILAIVPLFLSAHFLSKLIANPIRSLIVTMQEIRGSGQFKQITYEGNSKDELSQMADTFNKMIVQLEDNYQKQEQFVSNASHELKTPLTVIESYASLLKRRGTQDEDLFQESVEAIHSEAKRMRELTQQLLLLAKQEEKWNVYLESIALSPFLNTTVASFEHAYHRQVDWEGIKEIQVQTDEQKLKQLLYIFMYNARKYSEGPIIIKVDETEDKERIHITDKGMGMTEEELDKVFDRFYQVDQSRTEGSGLGLSLAKELAQAIGAEITLSSQKGKGTTASILLPLSGNSHFWKV</sequence>
<evidence type="ECO:0000256" key="1">
    <source>
        <dbReference type="ARBA" id="ARBA00000085"/>
    </source>
</evidence>
<evidence type="ECO:0000256" key="2">
    <source>
        <dbReference type="ARBA" id="ARBA00004651"/>
    </source>
</evidence>
<evidence type="ECO:0000256" key="9">
    <source>
        <dbReference type="ARBA" id="ARBA00022777"/>
    </source>
</evidence>
<evidence type="ECO:0000256" key="8">
    <source>
        <dbReference type="ARBA" id="ARBA00022741"/>
    </source>
</evidence>
<evidence type="ECO:0000256" key="13">
    <source>
        <dbReference type="ARBA" id="ARBA00023136"/>
    </source>
</evidence>
<dbReference type="FunFam" id="1.10.287.130:FF:000001">
    <property type="entry name" value="Two-component sensor histidine kinase"/>
    <property type="match status" value="1"/>
</dbReference>
<dbReference type="EMBL" id="CCDI010000001">
    <property type="protein sequence ID" value="CDQ22770.1"/>
    <property type="molecule type" value="Genomic_DNA"/>
</dbReference>
<dbReference type="InterPro" id="IPR050428">
    <property type="entry name" value="TCS_sensor_his_kinase"/>
</dbReference>
<dbReference type="PANTHER" id="PTHR45436">
    <property type="entry name" value="SENSOR HISTIDINE KINASE YKOH"/>
    <property type="match status" value="1"/>
</dbReference>
<dbReference type="GO" id="GO:0000155">
    <property type="term" value="F:phosphorelay sensor kinase activity"/>
    <property type="evidence" value="ECO:0007669"/>
    <property type="project" value="InterPro"/>
</dbReference>
<evidence type="ECO:0000313" key="17">
    <source>
        <dbReference type="EMBL" id="CDQ22770.1"/>
    </source>
</evidence>
<evidence type="ECO:0000256" key="4">
    <source>
        <dbReference type="ARBA" id="ARBA00022475"/>
    </source>
</evidence>
<dbReference type="Pfam" id="PF00672">
    <property type="entry name" value="HAMP"/>
    <property type="match status" value="1"/>
</dbReference>
<dbReference type="SUPFAM" id="SSF47384">
    <property type="entry name" value="Homodimeric domain of signal transducing histidine kinase"/>
    <property type="match status" value="1"/>
</dbReference>